<proteinExistence type="predicted"/>
<dbReference type="InterPro" id="IPR007434">
    <property type="entry name" value="FemAB-like"/>
</dbReference>
<organism evidence="1 2">
    <name type="scientific">Rhodococcus jostii</name>
    <dbReference type="NCBI Taxonomy" id="132919"/>
    <lineage>
        <taxon>Bacteria</taxon>
        <taxon>Bacillati</taxon>
        <taxon>Actinomycetota</taxon>
        <taxon>Actinomycetes</taxon>
        <taxon>Mycobacteriales</taxon>
        <taxon>Nocardiaceae</taxon>
        <taxon>Rhodococcus</taxon>
    </lineage>
</organism>
<dbReference type="AlphaFoldDB" id="A0A1H5F108"/>
<sequence>MTTTRTALDGLTGHVLPRGARPLVADFAGIADPDIIWEDARWWRFTERTDLHEVRYLEVREDGRAVAFAPLLFTARPGGLLFYDPPRLAGTAGPMAEPELLDQPDQERWAALTEALPGARDDQYPSVALATFGNHHGVAHAPGRSPDERRAVMAALPDLLGRAGDELGCRSVALLYVGDPEAEHVDGSAARAGYTAALLGAEGVHDLSGHSWADYLASLSKRRRVRLRKEIADYTRTGLRTVVRWGPTAIDDQVVALQVAHRAKYGLPGGEDRVRRDFDAIREELGESCVVLGAEQDGRLVGFVLYLRTRDTLFARTAGFAPGVRGCYLTLTYHETARWAVEHGIRRIHYGLAAYEAKIARGCQLRPRWGWFSFRGEGADNYREALSLQSRSIERRLELVGAPAVPVPSRRSAAAESKAEQWN</sequence>
<reference evidence="2" key="1">
    <citation type="submission" date="2016-10" db="EMBL/GenBank/DDBJ databases">
        <authorList>
            <person name="Varghese N."/>
        </authorList>
    </citation>
    <scope>NUCLEOTIDE SEQUENCE [LARGE SCALE GENOMIC DNA]</scope>
    <source>
        <strain evidence="2">DSM 44719</strain>
    </source>
</reference>
<dbReference type="RefSeq" id="WP_073365327.1">
    <property type="nucleotide sequence ID" value="NZ_FNTL01000004.1"/>
</dbReference>
<dbReference type="Pfam" id="PF04339">
    <property type="entry name" value="FemAB_like"/>
    <property type="match status" value="1"/>
</dbReference>
<evidence type="ECO:0000313" key="1">
    <source>
        <dbReference type="EMBL" id="SED96993.1"/>
    </source>
</evidence>
<evidence type="ECO:0000313" key="2">
    <source>
        <dbReference type="Proteomes" id="UP000183407"/>
    </source>
</evidence>
<gene>
    <name evidence="1" type="ORF">SAMN04490220_6212</name>
</gene>
<name>A0A1H5F108_RHOJO</name>
<protein>
    <recommendedName>
        <fullName evidence="3">BioF2-like acetyltransferase domain-containing protein</fullName>
    </recommendedName>
</protein>
<accession>A0A1H5F108</accession>
<dbReference type="InterPro" id="IPR016181">
    <property type="entry name" value="Acyl_CoA_acyltransferase"/>
</dbReference>
<evidence type="ECO:0008006" key="3">
    <source>
        <dbReference type="Google" id="ProtNLM"/>
    </source>
</evidence>
<dbReference type="OrthoDB" id="8181984at2"/>
<dbReference type="Gene3D" id="3.40.630.30">
    <property type="match status" value="1"/>
</dbReference>
<dbReference type="Proteomes" id="UP000183407">
    <property type="component" value="Unassembled WGS sequence"/>
</dbReference>
<dbReference type="EMBL" id="FNTL01000004">
    <property type="protein sequence ID" value="SED96993.1"/>
    <property type="molecule type" value="Genomic_DNA"/>
</dbReference>
<dbReference type="SUPFAM" id="SSF55729">
    <property type="entry name" value="Acyl-CoA N-acyltransferases (Nat)"/>
    <property type="match status" value="1"/>
</dbReference>